<accession>A0A371YY58</accession>
<evidence type="ECO:0000313" key="2">
    <source>
        <dbReference type="Proteomes" id="UP000262371"/>
    </source>
</evidence>
<protein>
    <submittedName>
        <fullName evidence="1">Uncharacterized protein</fullName>
    </submittedName>
</protein>
<dbReference type="EMBL" id="QUWV01000122">
    <property type="protein sequence ID" value="RFD19172.1"/>
    <property type="molecule type" value="Genomic_DNA"/>
</dbReference>
<comment type="caution">
    <text evidence="1">The sequence shown here is derived from an EMBL/GenBank/DDBJ whole genome shotgun (WGS) entry which is preliminary data.</text>
</comment>
<reference evidence="1 2" key="1">
    <citation type="submission" date="2018-08" db="EMBL/GenBank/DDBJ databases">
        <title>Komagataeibacter sp. AV 382.</title>
        <authorList>
            <person name="Skraban J."/>
            <person name="Trcek J."/>
        </authorList>
    </citation>
    <scope>NUCLEOTIDE SEQUENCE [LARGE SCALE GENOMIC DNA]</scope>
    <source>
        <strain evidence="1 2">AV 382</strain>
    </source>
</reference>
<proteinExistence type="predicted"/>
<evidence type="ECO:0000313" key="1">
    <source>
        <dbReference type="EMBL" id="RFD19172.1"/>
    </source>
</evidence>
<keyword evidence="2" id="KW-1185">Reference proteome</keyword>
<name>A0A371YY58_9PROT</name>
<sequence length="65" mass="6914">MAGQAATGSIVNAGMDPLHFILVRPERGVSPPLHTALCRKQGLAARRVDDNGGHGSRIEYGRNGY</sequence>
<organism evidence="1 2">
    <name type="scientific">Komagataeibacter melaceti</name>
    <dbReference type="NCBI Taxonomy" id="2766577"/>
    <lineage>
        <taxon>Bacteria</taxon>
        <taxon>Pseudomonadati</taxon>
        <taxon>Pseudomonadota</taxon>
        <taxon>Alphaproteobacteria</taxon>
        <taxon>Acetobacterales</taxon>
        <taxon>Acetobacteraceae</taxon>
        <taxon>Komagataeibacter</taxon>
    </lineage>
</organism>
<dbReference type="Proteomes" id="UP000262371">
    <property type="component" value="Unassembled WGS sequence"/>
</dbReference>
<dbReference type="AlphaFoldDB" id="A0A371YY58"/>
<gene>
    <name evidence="1" type="ORF">DY926_12640</name>
</gene>